<dbReference type="PROSITE" id="PS51635">
    <property type="entry name" value="PNPLA"/>
    <property type="match status" value="1"/>
</dbReference>
<gene>
    <name evidence="5" type="ORF">D3880_06370</name>
</gene>
<dbReference type="RefSeq" id="WP_119892650.1">
    <property type="nucleotide sequence ID" value="NZ_CP032419.1"/>
</dbReference>
<name>A0A385Z2P4_9PSED</name>
<dbReference type="PROSITE" id="PS51257">
    <property type="entry name" value="PROKAR_LIPOPROTEIN"/>
    <property type="match status" value="1"/>
</dbReference>
<dbReference type="KEGG" id="pcav:D3880_06370"/>
<keyword evidence="2" id="KW-0442">Lipid degradation</keyword>
<keyword evidence="2" id="KW-0378">Hydrolase</keyword>
<protein>
    <submittedName>
        <fullName evidence="5">Patatin family protein</fullName>
    </submittedName>
</protein>
<feature type="domain" description="PNPLA" evidence="4">
    <location>
        <begin position="87"/>
        <end position="282"/>
    </location>
</feature>
<evidence type="ECO:0000313" key="6">
    <source>
        <dbReference type="Proteomes" id="UP000265560"/>
    </source>
</evidence>
<sequence length="394" mass="42635">MGKSAILLALLVAALCAAQGCTGPIRSDAVPPALAEQAKIPGIAEVRYRIGVDNQMLKSHGLESVQREQAYLAKTGHQGPLPPAVFLAVSGGGDAGAFGAGLLNGWTAAGNRPTFKLVTGVSTGALIAPFAFLGPAYDHKLKDFYTSLGPQDVLEPRNFMAALFNDAMADNSPLWRRVEKEVDQALLDAVAAEYEKGRLLLVATSDLDARQAVLWNMTKIAASRDPKALTLFRSLMIASAAIPGAFPPVMIDVEAGGRAYQEMHVDGGTMSQVFVYPPSLHLQQTGIERNRAVYVIRNARLDPEWAQVERRTMNIAGRAISSLIHTQGIGDLYRIYLTSQRDGVDFNLAAIPASFTVPHREEFDTEFMRALYQSGYEMAAKGYPWVKVPPGYSD</sequence>
<dbReference type="Proteomes" id="UP000265560">
    <property type="component" value="Chromosome"/>
</dbReference>
<keyword evidence="1 2" id="KW-0443">Lipid metabolism</keyword>
<dbReference type="SUPFAM" id="SSF52151">
    <property type="entry name" value="FabD/lysophospholipase-like"/>
    <property type="match status" value="1"/>
</dbReference>
<feature type="signal peptide" evidence="3">
    <location>
        <begin position="1"/>
        <end position="18"/>
    </location>
</feature>
<accession>A0A385Z2P4</accession>
<reference evidence="6" key="1">
    <citation type="submission" date="2018-09" db="EMBL/GenBank/DDBJ databases">
        <authorList>
            <person name="Zhu H."/>
        </authorList>
    </citation>
    <scope>NUCLEOTIDE SEQUENCE [LARGE SCALE GENOMIC DNA]</scope>
    <source>
        <strain evidence="6">K2W31S-8</strain>
    </source>
</reference>
<feature type="short sequence motif" description="DGA/G" evidence="2">
    <location>
        <begin position="266"/>
        <end position="268"/>
    </location>
</feature>
<feature type="chain" id="PRO_5017467127" evidence="3">
    <location>
        <begin position="19"/>
        <end position="394"/>
    </location>
</feature>
<organism evidence="5 6">
    <name type="scientific">Pseudomonas cavernae</name>
    <dbReference type="NCBI Taxonomy" id="2320867"/>
    <lineage>
        <taxon>Bacteria</taxon>
        <taxon>Pseudomonadati</taxon>
        <taxon>Pseudomonadota</taxon>
        <taxon>Gammaproteobacteria</taxon>
        <taxon>Pseudomonadales</taxon>
        <taxon>Pseudomonadaceae</taxon>
        <taxon>Pseudomonas</taxon>
    </lineage>
</organism>
<dbReference type="EMBL" id="CP032419">
    <property type="protein sequence ID" value="AYC32028.1"/>
    <property type="molecule type" value="Genomic_DNA"/>
</dbReference>
<evidence type="ECO:0000256" key="3">
    <source>
        <dbReference type="SAM" id="SignalP"/>
    </source>
</evidence>
<dbReference type="Pfam" id="PF01734">
    <property type="entry name" value="Patatin"/>
    <property type="match status" value="1"/>
</dbReference>
<dbReference type="InterPro" id="IPR002641">
    <property type="entry name" value="PNPLA_dom"/>
</dbReference>
<keyword evidence="3" id="KW-0732">Signal</keyword>
<dbReference type="Gene3D" id="3.40.1090.10">
    <property type="entry name" value="Cytosolic phospholipase A2 catalytic domain"/>
    <property type="match status" value="1"/>
</dbReference>
<dbReference type="GO" id="GO:0016042">
    <property type="term" value="P:lipid catabolic process"/>
    <property type="evidence" value="ECO:0007669"/>
    <property type="project" value="UniProtKB-UniRule"/>
</dbReference>
<feature type="short sequence motif" description="GXSXG" evidence="2">
    <location>
        <begin position="120"/>
        <end position="124"/>
    </location>
</feature>
<evidence type="ECO:0000313" key="5">
    <source>
        <dbReference type="EMBL" id="AYC32028.1"/>
    </source>
</evidence>
<feature type="active site" description="Proton acceptor" evidence="2">
    <location>
        <position position="266"/>
    </location>
</feature>
<proteinExistence type="predicted"/>
<dbReference type="GO" id="GO:0016787">
    <property type="term" value="F:hydrolase activity"/>
    <property type="evidence" value="ECO:0007669"/>
    <property type="project" value="UniProtKB-UniRule"/>
</dbReference>
<evidence type="ECO:0000259" key="4">
    <source>
        <dbReference type="PROSITE" id="PS51635"/>
    </source>
</evidence>
<evidence type="ECO:0000256" key="2">
    <source>
        <dbReference type="PROSITE-ProRule" id="PRU01161"/>
    </source>
</evidence>
<dbReference type="InterPro" id="IPR016035">
    <property type="entry name" value="Acyl_Trfase/lysoPLipase"/>
</dbReference>
<feature type="short sequence motif" description="GXGXXG" evidence="2">
    <location>
        <begin position="91"/>
        <end position="96"/>
    </location>
</feature>
<keyword evidence="6" id="KW-1185">Reference proteome</keyword>
<feature type="active site" description="Nucleophile" evidence="2">
    <location>
        <position position="122"/>
    </location>
</feature>
<dbReference type="AlphaFoldDB" id="A0A385Z2P4"/>
<evidence type="ECO:0000256" key="1">
    <source>
        <dbReference type="ARBA" id="ARBA00023098"/>
    </source>
</evidence>
<dbReference type="OrthoDB" id="9798773at2"/>